<organism evidence="1">
    <name type="scientific">uncultured marine thaumarchaeote KM3_88_C09</name>
    <dbReference type="NCBI Taxonomy" id="1456333"/>
    <lineage>
        <taxon>Archaea</taxon>
        <taxon>Nitrososphaerota</taxon>
        <taxon>environmental samples</taxon>
    </lineage>
</organism>
<proteinExistence type="predicted"/>
<dbReference type="EMBL" id="KF901152">
    <property type="protein sequence ID" value="AIF19968.1"/>
    <property type="molecule type" value="Genomic_DNA"/>
</dbReference>
<reference evidence="1" key="1">
    <citation type="journal article" date="2014" name="Genome Biol. Evol.">
        <title>Pangenome evidence for extensive interdomain horizontal transfer affecting lineage core and shell genes in uncultured planktonic thaumarchaeota and euryarchaeota.</title>
        <authorList>
            <person name="Deschamps P."/>
            <person name="Zivanovic Y."/>
            <person name="Moreira D."/>
            <person name="Rodriguez-Valera F."/>
            <person name="Lopez-Garcia P."/>
        </authorList>
    </citation>
    <scope>NUCLEOTIDE SEQUENCE</scope>
</reference>
<evidence type="ECO:0000313" key="1">
    <source>
        <dbReference type="EMBL" id="AIF19968.1"/>
    </source>
</evidence>
<dbReference type="PANTHER" id="PTHR33171:SF17">
    <property type="entry name" value="LARA-LIKE N-TERMINAL DOMAIN-CONTAINING PROTEIN"/>
    <property type="match status" value="1"/>
</dbReference>
<dbReference type="PANTHER" id="PTHR33171">
    <property type="entry name" value="LAR_N DOMAIN-CONTAINING PROTEIN"/>
    <property type="match status" value="1"/>
</dbReference>
<dbReference type="AlphaFoldDB" id="A0A075I1U8"/>
<dbReference type="InterPro" id="IPR043166">
    <property type="entry name" value="LarA-like_C"/>
</dbReference>
<dbReference type="InterPro" id="IPR048068">
    <property type="entry name" value="LarA-like"/>
</dbReference>
<sequence length="371" mass="41654">MIYFGLCFNKIMPEIWLNYGANEVVLDIKAENLEQKIDAESKTLSDSEIESKLESLDISKPTELVILNTSESIKKILSILFTKCEQKSIPKPSILADRKIMNIMKDYLSEQCSVSEFIGVNDSNSNLVFLGEMEFDGLFGYETVSTRLIKKFGTELMLSAYEKRKGDLPSPGQDIESFQIAKKFSKKFEIFAIELIADSKGICDLEVGHPSSTASLSRSFTSYATKDIGKHKTMIISTGKETSNHTLGNALPSLWNCSEAIKNDGFALLLAECKHGIGSDAIQHFIDGRLNIGNLKKPSEYINGMEDLLYLTEIQKKFQVNILSMLPEFYTKKLNMKSFNGIKQVMDHILKIQGQKQKIEVISDGARIILR</sequence>
<dbReference type="Gene3D" id="3.90.226.30">
    <property type="match status" value="1"/>
</dbReference>
<accession>A0A075I1U8</accession>
<name>A0A075I1U8_9ARCH</name>
<protein>
    <submittedName>
        <fullName evidence="1">Uncharacterized protein</fullName>
    </submittedName>
</protein>